<evidence type="ECO:0008006" key="2">
    <source>
        <dbReference type="Google" id="ProtNLM"/>
    </source>
</evidence>
<accession>A0A6J4MYY6</accession>
<dbReference type="CDD" id="cd07812">
    <property type="entry name" value="SRPBCC"/>
    <property type="match status" value="1"/>
</dbReference>
<dbReference type="AlphaFoldDB" id="A0A6J4MYY6"/>
<dbReference type="SUPFAM" id="SSF55961">
    <property type="entry name" value="Bet v1-like"/>
    <property type="match status" value="1"/>
</dbReference>
<dbReference type="InterPro" id="IPR023393">
    <property type="entry name" value="START-like_dom_sf"/>
</dbReference>
<reference evidence="1" key="1">
    <citation type="submission" date="2020-02" db="EMBL/GenBank/DDBJ databases">
        <authorList>
            <person name="Meier V. D."/>
        </authorList>
    </citation>
    <scope>NUCLEOTIDE SEQUENCE</scope>
    <source>
        <strain evidence="1">AVDCRST_MAG75</strain>
    </source>
</reference>
<dbReference type="Gene3D" id="3.30.530.20">
    <property type="match status" value="1"/>
</dbReference>
<protein>
    <recommendedName>
        <fullName evidence="2">Polyketide cyclase/dehydrase</fullName>
    </recommendedName>
</protein>
<organism evidence="1">
    <name type="scientific">uncultured Propionibacteriaceae bacterium</name>
    <dbReference type="NCBI Taxonomy" id="257457"/>
    <lineage>
        <taxon>Bacteria</taxon>
        <taxon>Bacillati</taxon>
        <taxon>Actinomycetota</taxon>
        <taxon>Actinomycetes</taxon>
        <taxon>Propionibacteriales</taxon>
        <taxon>Propionibacteriaceae</taxon>
        <taxon>environmental samples</taxon>
    </lineage>
</organism>
<dbReference type="EMBL" id="CADCUO010000015">
    <property type="protein sequence ID" value="CAA9372878.1"/>
    <property type="molecule type" value="Genomic_DNA"/>
</dbReference>
<name>A0A6J4MYY6_9ACTN</name>
<proteinExistence type="predicted"/>
<gene>
    <name evidence="1" type="ORF">AVDCRST_MAG75-240</name>
</gene>
<evidence type="ECO:0000313" key="1">
    <source>
        <dbReference type="EMBL" id="CAA9372878.1"/>
    </source>
</evidence>
<sequence length="151" mass="16555">MSSQPATVQHHVKAPADAVWDVLADGWTYASWVVGASRVRDVDPNWPEVGSSLHHSFGLWPLVINDRTDVLGCHPGKQLVLQARGWPTGEATVNIRIDDLGPRESLLSIQEDVSAGPVLLVPQPLRQAATVPRNRETLRRLGHLAEGRRNA</sequence>